<evidence type="ECO:0000259" key="2">
    <source>
        <dbReference type="Pfam" id="PF01926"/>
    </source>
</evidence>
<name>A0A6N3CM76_9FIRM</name>
<dbReference type="GO" id="GO:0005525">
    <property type="term" value="F:GTP binding"/>
    <property type="evidence" value="ECO:0007669"/>
    <property type="project" value="InterPro"/>
</dbReference>
<dbReference type="PANTHER" id="PTHR42714">
    <property type="entry name" value="TRNA MODIFICATION GTPASE GTPBP3"/>
    <property type="match status" value="1"/>
</dbReference>
<keyword evidence="1" id="KW-0175">Coiled coil</keyword>
<dbReference type="Pfam" id="PF01926">
    <property type="entry name" value="MMR_HSR1"/>
    <property type="match status" value="1"/>
</dbReference>
<feature type="coiled-coil region" evidence="1">
    <location>
        <begin position="274"/>
        <end position="308"/>
    </location>
</feature>
<evidence type="ECO:0000256" key="1">
    <source>
        <dbReference type="SAM" id="Coils"/>
    </source>
</evidence>
<dbReference type="AlphaFoldDB" id="A0A6N3CM76"/>
<evidence type="ECO:0000313" key="3">
    <source>
        <dbReference type="EMBL" id="VYU16644.1"/>
    </source>
</evidence>
<dbReference type="InterPro" id="IPR006073">
    <property type="entry name" value="GTP-bd"/>
</dbReference>
<dbReference type="GO" id="GO:0002098">
    <property type="term" value="P:tRNA wobble uridine modification"/>
    <property type="evidence" value="ECO:0007669"/>
    <property type="project" value="TreeGrafter"/>
</dbReference>
<organism evidence="3">
    <name type="scientific">Veillonella atypica</name>
    <dbReference type="NCBI Taxonomy" id="39777"/>
    <lineage>
        <taxon>Bacteria</taxon>
        <taxon>Bacillati</taxon>
        <taxon>Bacillota</taxon>
        <taxon>Negativicutes</taxon>
        <taxon>Veillonellales</taxon>
        <taxon>Veillonellaceae</taxon>
        <taxon>Veillonella</taxon>
    </lineage>
</organism>
<dbReference type="EMBL" id="CACRUN010000015">
    <property type="protein sequence ID" value="VYU16644.1"/>
    <property type="molecule type" value="Genomic_DNA"/>
</dbReference>
<dbReference type="SUPFAM" id="SSF52540">
    <property type="entry name" value="P-loop containing nucleoside triphosphate hydrolases"/>
    <property type="match status" value="1"/>
</dbReference>
<gene>
    <name evidence="3" type="ORF">VALFYP47_01537</name>
</gene>
<feature type="domain" description="G" evidence="2">
    <location>
        <begin position="82"/>
        <end position="172"/>
    </location>
</feature>
<accession>A0A6N3CM76</accession>
<dbReference type="Gene3D" id="3.40.50.300">
    <property type="entry name" value="P-loop containing nucleotide triphosphate hydrolases"/>
    <property type="match status" value="1"/>
</dbReference>
<dbReference type="GO" id="GO:0005737">
    <property type="term" value="C:cytoplasm"/>
    <property type="evidence" value="ECO:0007669"/>
    <property type="project" value="TreeGrafter"/>
</dbReference>
<dbReference type="PANTHER" id="PTHR42714:SF2">
    <property type="entry name" value="TRNA MODIFICATION GTPASE GTPBP3, MITOCHONDRIAL"/>
    <property type="match status" value="1"/>
</dbReference>
<dbReference type="GO" id="GO:0030488">
    <property type="term" value="P:tRNA methylation"/>
    <property type="evidence" value="ECO:0007669"/>
    <property type="project" value="TreeGrafter"/>
</dbReference>
<dbReference type="InterPro" id="IPR027417">
    <property type="entry name" value="P-loop_NTPase"/>
</dbReference>
<reference evidence="3" key="1">
    <citation type="submission" date="2019-11" db="EMBL/GenBank/DDBJ databases">
        <authorList>
            <person name="Feng L."/>
        </authorList>
    </citation>
    <scope>NUCLEOTIDE SEQUENCE</scope>
    <source>
        <strain evidence="3">VatypicaLFYP47</strain>
    </source>
</reference>
<protein>
    <submittedName>
        <fullName evidence="3">GTPase Era</fullName>
    </submittedName>
</protein>
<sequence length="343" mass="39427">MEIKNNESEFNQVLANTIKSLKKIGCFGDLIEKSEEQVISPLNEIRLEAMSNNMTLKTIVNNYEDKLNQIISDSDKFYLVNAGRMNHGKSSLLNSLTGQVEDVFEVQDKRTTVKNKTYQYNENIYFIDTPGLNANDNDDQEAIKAYKKANLILFVHNLSVGDIRKEEVRDIKTIISCFNSVDNLANKFILVLTGKDAIQSKDDLNNIKSKVLLDIKNETGLSAFKVFTVSNTTYKNGLKNNKSKLIEHSGIKLLHEYIDSFIMSSNSEIQDRICERIDLETEKVKDKLQLLKEERAEKFKKEEKAINEFRIRINNILSSRFYIIERANDRLNRCMDEISSLKG</sequence>
<dbReference type="RefSeq" id="WP_156718555.1">
    <property type="nucleotide sequence ID" value="NZ_CACRUN010000015.1"/>
</dbReference>
<proteinExistence type="predicted"/>